<evidence type="ECO:0000313" key="2">
    <source>
        <dbReference type="EMBL" id="KAK6185034.1"/>
    </source>
</evidence>
<dbReference type="EMBL" id="JAZGQO010000006">
    <property type="protein sequence ID" value="KAK6185034.1"/>
    <property type="molecule type" value="Genomic_DNA"/>
</dbReference>
<gene>
    <name evidence="2" type="ORF">SNE40_007359</name>
</gene>
<comment type="caution">
    <text evidence="2">The sequence shown here is derived from an EMBL/GenBank/DDBJ whole genome shotgun (WGS) entry which is preliminary data.</text>
</comment>
<reference evidence="2 3" key="1">
    <citation type="submission" date="2024-01" db="EMBL/GenBank/DDBJ databases">
        <title>The genome of the rayed Mediterranean limpet Patella caerulea (Linnaeus, 1758).</title>
        <authorList>
            <person name="Anh-Thu Weber A."/>
            <person name="Halstead-Nussloch G."/>
        </authorList>
    </citation>
    <scope>NUCLEOTIDE SEQUENCE [LARGE SCALE GENOMIC DNA]</scope>
    <source>
        <strain evidence="2">AATW-2023a</strain>
        <tissue evidence="2">Whole specimen</tissue>
    </source>
</reference>
<feature type="region of interest" description="Disordered" evidence="1">
    <location>
        <begin position="229"/>
        <end position="249"/>
    </location>
</feature>
<sequence length="267" mass="29223">MSTSPMTSGELNHLLALLNQETDSSRRKLELIYRSSGTIDAKQAASILSAIGCAPHKLQAIKIMAPRLEGMTGHEAKDVIGAVSIHKDKLVVLETIKRSLIDNETKLGEEYILSAFPYEHDKNQALNILQTIKVDRSEKLAAGGHQGYAALGGLFTQARPLQPHLYGPVEFQVAMMKDKSKGRIPERAKSDYMNSTYSTSHPPLPYIPDKTYQEERGYPGNSGFPAFIDTTPEYPAGAPPLSMSGSAPAPTGYYNLEKSAYVQDQLN</sequence>
<organism evidence="2 3">
    <name type="scientific">Patella caerulea</name>
    <name type="common">Rayed Mediterranean limpet</name>
    <dbReference type="NCBI Taxonomy" id="87958"/>
    <lineage>
        <taxon>Eukaryota</taxon>
        <taxon>Metazoa</taxon>
        <taxon>Spiralia</taxon>
        <taxon>Lophotrochozoa</taxon>
        <taxon>Mollusca</taxon>
        <taxon>Gastropoda</taxon>
        <taxon>Patellogastropoda</taxon>
        <taxon>Patelloidea</taxon>
        <taxon>Patellidae</taxon>
        <taxon>Patella</taxon>
    </lineage>
</organism>
<dbReference type="AlphaFoldDB" id="A0AAN8JYC4"/>
<dbReference type="Proteomes" id="UP001347796">
    <property type="component" value="Unassembled WGS sequence"/>
</dbReference>
<evidence type="ECO:0000313" key="3">
    <source>
        <dbReference type="Proteomes" id="UP001347796"/>
    </source>
</evidence>
<keyword evidence="3" id="KW-1185">Reference proteome</keyword>
<accession>A0AAN8JYC4</accession>
<evidence type="ECO:0008006" key="4">
    <source>
        <dbReference type="Google" id="ProtNLM"/>
    </source>
</evidence>
<protein>
    <recommendedName>
        <fullName evidence="4">DUF4476 domain-containing protein</fullName>
    </recommendedName>
</protein>
<evidence type="ECO:0000256" key="1">
    <source>
        <dbReference type="SAM" id="MobiDB-lite"/>
    </source>
</evidence>
<proteinExistence type="predicted"/>
<name>A0AAN8JYC4_PATCE</name>